<dbReference type="InterPro" id="IPR032823">
    <property type="entry name" value="BCA_ABC_TP_C"/>
</dbReference>
<dbReference type="GO" id="GO:0005886">
    <property type="term" value="C:plasma membrane"/>
    <property type="evidence" value="ECO:0007669"/>
    <property type="project" value="TreeGrafter"/>
</dbReference>
<keyword evidence="3 5" id="KW-0067">ATP-binding</keyword>
<dbReference type="InterPro" id="IPR003439">
    <property type="entry name" value="ABC_transporter-like_ATP-bd"/>
</dbReference>
<feature type="domain" description="ABC transporter" evidence="4">
    <location>
        <begin position="8"/>
        <end position="254"/>
    </location>
</feature>
<dbReference type="CDD" id="cd03219">
    <property type="entry name" value="ABC_Mj1267_LivG_branched"/>
    <property type="match status" value="1"/>
</dbReference>
<evidence type="ECO:0000256" key="3">
    <source>
        <dbReference type="ARBA" id="ARBA00022840"/>
    </source>
</evidence>
<proteinExistence type="predicted"/>
<dbReference type="SMART" id="SM00382">
    <property type="entry name" value="AAA"/>
    <property type="match status" value="1"/>
</dbReference>
<dbReference type="AlphaFoldDB" id="A0A558AAM6"/>
<comment type="caution">
    <text evidence="5">The sequence shown here is derived from an EMBL/GenBank/DDBJ whole genome shotgun (WGS) entry which is preliminary data.</text>
</comment>
<reference evidence="5 6" key="1">
    <citation type="submission" date="2019-07" db="EMBL/GenBank/DDBJ databases">
        <title>New species of Amycolatopsis and Streptomyces.</title>
        <authorList>
            <person name="Duangmal K."/>
            <person name="Teo W.F.A."/>
            <person name="Lipun K."/>
        </authorList>
    </citation>
    <scope>NUCLEOTIDE SEQUENCE [LARGE SCALE GENOMIC DNA]</scope>
    <source>
        <strain evidence="5 6">JCM 30562</strain>
    </source>
</reference>
<evidence type="ECO:0000256" key="1">
    <source>
        <dbReference type="ARBA" id="ARBA00022448"/>
    </source>
</evidence>
<dbReference type="SUPFAM" id="SSF52540">
    <property type="entry name" value="P-loop containing nucleoside triphosphate hydrolases"/>
    <property type="match status" value="1"/>
</dbReference>
<sequence>MLDAGPLLRAEGLCVSFGGLQVLNKVSVEVTPGTVLGVIGPNGAGKTTLFNTVCGFVRPESGSLHFDGRPLRRPRPHQLTRHGIARTLQGLGLFPRLTVLENVLAGATARARTGALPALLASPWAQRHDRRLAAQAMDVLETLDIAAEARRVCASLPYGTRKRVALARALVSEPRLLLLDEPAAGLSETETAELAGIVRGLRERTTVMLVEHHMDFVMNLCDQLVVLDFGEVIARGTPAEVRADPVVQRAYLGEAVEAAGGRDA</sequence>
<evidence type="ECO:0000259" key="4">
    <source>
        <dbReference type="PROSITE" id="PS50893"/>
    </source>
</evidence>
<dbReference type="InterPro" id="IPR051120">
    <property type="entry name" value="ABC_AA/LPS_Transport"/>
</dbReference>
<dbReference type="EMBL" id="VJZA01000027">
    <property type="protein sequence ID" value="TVT21302.1"/>
    <property type="molecule type" value="Genomic_DNA"/>
</dbReference>
<dbReference type="FunFam" id="3.40.50.300:FF:000421">
    <property type="entry name" value="Branched-chain amino acid ABC transporter ATP-binding protein"/>
    <property type="match status" value="1"/>
</dbReference>
<keyword evidence="1" id="KW-0813">Transport</keyword>
<organism evidence="5 6">
    <name type="scientific">Amycolatopsis acidiphila</name>
    <dbReference type="NCBI Taxonomy" id="715473"/>
    <lineage>
        <taxon>Bacteria</taxon>
        <taxon>Bacillati</taxon>
        <taxon>Actinomycetota</taxon>
        <taxon>Actinomycetes</taxon>
        <taxon>Pseudonocardiales</taxon>
        <taxon>Pseudonocardiaceae</taxon>
        <taxon>Amycolatopsis</taxon>
    </lineage>
</organism>
<dbReference type="InterPro" id="IPR003593">
    <property type="entry name" value="AAA+_ATPase"/>
</dbReference>
<dbReference type="GO" id="GO:0005524">
    <property type="term" value="F:ATP binding"/>
    <property type="evidence" value="ECO:0007669"/>
    <property type="project" value="UniProtKB-KW"/>
</dbReference>
<name>A0A558AAM6_9PSEU</name>
<dbReference type="InterPro" id="IPR027417">
    <property type="entry name" value="P-loop_NTPase"/>
</dbReference>
<dbReference type="PANTHER" id="PTHR45772">
    <property type="entry name" value="CONSERVED COMPONENT OF ABC TRANSPORTER FOR NATURAL AMINO ACIDS-RELATED"/>
    <property type="match status" value="1"/>
</dbReference>
<accession>A0A558AAM6</accession>
<dbReference type="PANTHER" id="PTHR45772:SF9">
    <property type="entry name" value="CONSERVED COMPONENT OF ABC TRANSPORTER FOR NATURAL AMINO ACIDS"/>
    <property type="match status" value="1"/>
</dbReference>
<dbReference type="OrthoDB" id="8724465at2"/>
<dbReference type="Pfam" id="PF00005">
    <property type="entry name" value="ABC_tran"/>
    <property type="match status" value="1"/>
</dbReference>
<evidence type="ECO:0000313" key="6">
    <source>
        <dbReference type="Proteomes" id="UP000318578"/>
    </source>
</evidence>
<dbReference type="RefSeq" id="WP_144639531.1">
    <property type="nucleotide sequence ID" value="NZ_BNAX01000005.1"/>
</dbReference>
<evidence type="ECO:0000256" key="2">
    <source>
        <dbReference type="ARBA" id="ARBA00022741"/>
    </source>
</evidence>
<dbReference type="Gene3D" id="3.40.50.300">
    <property type="entry name" value="P-loop containing nucleotide triphosphate hydrolases"/>
    <property type="match status" value="1"/>
</dbReference>
<dbReference type="Pfam" id="PF12399">
    <property type="entry name" value="BCA_ABC_TP_C"/>
    <property type="match status" value="1"/>
</dbReference>
<gene>
    <name evidence="5" type="ORF">FNH06_17160</name>
</gene>
<keyword evidence="2" id="KW-0547">Nucleotide-binding</keyword>
<keyword evidence="6" id="KW-1185">Reference proteome</keyword>
<evidence type="ECO:0000313" key="5">
    <source>
        <dbReference type="EMBL" id="TVT21302.1"/>
    </source>
</evidence>
<dbReference type="Proteomes" id="UP000318578">
    <property type="component" value="Unassembled WGS sequence"/>
</dbReference>
<dbReference type="PROSITE" id="PS50893">
    <property type="entry name" value="ABC_TRANSPORTER_2"/>
    <property type="match status" value="1"/>
</dbReference>
<dbReference type="GO" id="GO:0016887">
    <property type="term" value="F:ATP hydrolysis activity"/>
    <property type="evidence" value="ECO:0007669"/>
    <property type="project" value="InterPro"/>
</dbReference>
<protein>
    <submittedName>
        <fullName evidence="5">ABC transporter ATP-binding protein</fullName>
    </submittedName>
</protein>